<dbReference type="AlphaFoldDB" id="A0A1A9ZXU3"/>
<feature type="region of interest" description="Disordered" evidence="1">
    <location>
        <begin position="326"/>
        <end position="403"/>
    </location>
</feature>
<accession>A0A1A9ZXU3</accession>
<dbReference type="Proteomes" id="UP000092445">
    <property type="component" value="Unassembled WGS sequence"/>
</dbReference>
<evidence type="ECO:0000313" key="2">
    <source>
        <dbReference type="EnsemblMetazoa" id="GPAI028423-PA"/>
    </source>
</evidence>
<evidence type="ECO:0000313" key="3">
    <source>
        <dbReference type="Proteomes" id="UP000092445"/>
    </source>
</evidence>
<reference evidence="3" key="1">
    <citation type="submission" date="2014-03" db="EMBL/GenBank/DDBJ databases">
        <authorList>
            <person name="Aksoy S."/>
            <person name="Warren W."/>
            <person name="Wilson R.K."/>
        </authorList>
    </citation>
    <scope>NUCLEOTIDE SEQUENCE [LARGE SCALE GENOMIC DNA]</scope>
    <source>
        <strain evidence="3">IAEA</strain>
    </source>
</reference>
<sequence length="403" mass="46714">MQRPAAAKKAKAGAEPAVKVNKIKSDTNTSKKKSKGKGADNEQSGKDAAKMSDMSKTTVDLMTAKVGDVTKTATELADHIAKEARKFRKLALHLQKWVDKNCQPKMFNFSKYMFLTKREPTRWAKRGPMTRRDWVRFYNWAAKNALPKKIHEAPDIQVPEKMKKKKLAPGEEPPTLEKILEHFDKLATPKKPRKKYEYPPPPAYPYSPKIHFKLDAFHDKGRPFQPPRVPRTFQHIDVESEFWSKMRFPIRSSTRNYVPSPNILNLARPLKRPPAKPHCKIPEKPIEFVPPRRRMNRRQWREHERRLKYLAKPVYRPLFEFYYEGPKPKPEEVPGDKAKPKPKAKKPKPKPKPRPRPRPRTRPPPRPAPKDTTRPRRPEPINIPAVPIPRAKPDAEPAPDAQP</sequence>
<feature type="compositionally biased region" description="Basic and acidic residues" evidence="1">
    <location>
        <begin position="326"/>
        <end position="339"/>
    </location>
</feature>
<keyword evidence="3" id="KW-1185">Reference proteome</keyword>
<protein>
    <submittedName>
        <fullName evidence="2">Uncharacterized protein</fullName>
    </submittedName>
</protein>
<feature type="compositionally biased region" description="Basic and acidic residues" evidence="1">
    <location>
        <begin position="37"/>
        <end position="50"/>
    </location>
</feature>
<reference evidence="2" key="2">
    <citation type="submission" date="2020-05" db="UniProtKB">
        <authorList>
            <consortium name="EnsemblMetazoa"/>
        </authorList>
    </citation>
    <scope>IDENTIFICATION</scope>
    <source>
        <strain evidence="2">IAEA</strain>
    </source>
</reference>
<dbReference type="SMART" id="SM00705">
    <property type="entry name" value="THEG"/>
    <property type="match status" value="2"/>
</dbReference>
<dbReference type="InterPro" id="IPR006623">
    <property type="entry name" value="THEG"/>
</dbReference>
<feature type="compositionally biased region" description="Basic and acidic residues" evidence="1">
    <location>
        <begin position="368"/>
        <end position="379"/>
    </location>
</feature>
<evidence type="ECO:0000256" key="1">
    <source>
        <dbReference type="SAM" id="MobiDB-lite"/>
    </source>
</evidence>
<feature type="compositionally biased region" description="Basic residues" evidence="1">
    <location>
        <begin position="340"/>
        <end position="363"/>
    </location>
</feature>
<feature type="region of interest" description="Disordered" evidence="1">
    <location>
        <begin position="1"/>
        <end position="54"/>
    </location>
</feature>
<dbReference type="VEuPathDB" id="VectorBase:GPAI028423"/>
<organism evidence="2 3">
    <name type="scientific">Glossina pallidipes</name>
    <name type="common">Tsetse fly</name>
    <dbReference type="NCBI Taxonomy" id="7398"/>
    <lineage>
        <taxon>Eukaryota</taxon>
        <taxon>Metazoa</taxon>
        <taxon>Ecdysozoa</taxon>
        <taxon>Arthropoda</taxon>
        <taxon>Hexapoda</taxon>
        <taxon>Insecta</taxon>
        <taxon>Pterygota</taxon>
        <taxon>Neoptera</taxon>
        <taxon>Endopterygota</taxon>
        <taxon>Diptera</taxon>
        <taxon>Brachycera</taxon>
        <taxon>Muscomorpha</taxon>
        <taxon>Hippoboscoidea</taxon>
        <taxon>Glossinidae</taxon>
        <taxon>Glossina</taxon>
    </lineage>
</organism>
<feature type="compositionally biased region" description="Basic residues" evidence="1">
    <location>
        <begin position="1"/>
        <end position="11"/>
    </location>
</feature>
<name>A0A1A9ZXU3_GLOPL</name>
<dbReference type="EnsemblMetazoa" id="GPAI028423-RA">
    <property type="protein sequence ID" value="GPAI028423-PA"/>
    <property type="gene ID" value="GPAI028423"/>
</dbReference>
<proteinExistence type="predicted"/>